<dbReference type="InterPro" id="IPR043168">
    <property type="entry name" value="DegV_C"/>
</dbReference>
<reference evidence="2 3" key="1">
    <citation type="submission" date="2018-11" db="EMBL/GenBank/DDBJ databases">
        <title>Rhodococcus spongicola sp. nov. and Rhodococcus xishaensis sp. nov. from marine sponges.</title>
        <authorList>
            <person name="Li L."/>
            <person name="Lin H.W."/>
        </authorList>
    </citation>
    <scope>NUCLEOTIDE SEQUENCE [LARGE SCALE GENOMIC DNA]</scope>
    <source>
        <strain evidence="2 3">CCTCC AB2014297</strain>
    </source>
</reference>
<name>A0A3S3BH13_9NOCA</name>
<dbReference type="InterPro" id="IPR050270">
    <property type="entry name" value="DegV_domain_contain"/>
</dbReference>
<organism evidence="2 3">
    <name type="scientific">Prescottella agglutinans</name>
    <dbReference type="NCBI Taxonomy" id="1644129"/>
    <lineage>
        <taxon>Bacteria</taxon>
        <taxon>Bacillati</taxon>
        <taxon>Actinomycetota</taxon>
        <taxon>Actinomycetes</taxon>
        <taxon>Mycobacteriales</taxon>
        <taxon>Nocardiaceae</taxon>
        <taxon>Prescottella</taxon>
    </lineage>
</organism>
<dbReference type="Proteomes" id="UP000286208">
    <property type="component" value="Unassembled WGS sequence"/>
</dbReference>
<evidence type="ECO:0000256" key="1">
    <source>
        <dbReference type="ARBA" id="ARBA00023121"/>
    </source>
</evidence>
<dbReference type="PANTHER" id="PTHR33434:SF2">
    <property type="entry name" value="FATTY ACID-BINDING PROTEIN TM_1468"/>
    <property type="match status" value="1"/>
</dbReference>
<dbReference type="PROSITE" id="PS51482">
    <property type="entry name" value="DEGV"/>
    <property type="match status" value="1"/>
</dbReference>
<protein>
    <submittedName>
        <fullName evidence="2">DegV family protein</fullName>
    </submittedName>
</protein>
<dbReference type="Gene3D" id="3.40.50.10170">
    <property type="match status" value="1"/>
</dbReference>
<dbReference type="NCBIfam" id="TIGR00762">
    <property type="entry name" value="DegV"/>
    <property type="match status" value="1"/>
</dbReference>
<dbReference type="Pfam" id="PF02645">
    <property type="entry name" value="DegV"/>
    <property type="match status" value="1"/>
</dbReference>
<dbReference type="InterPro" id="IPR003797">
    <property type="entry name" value="DegV"/>
</dbReference>
<sequence length="289" mass="29376">MPVVVVTDSSACLSPELVDRFGIRVVPLHVLHDGHDYRDGVDDVPDGLSGVTTSGASPGELGDAYAAALADSGGDGVVAVHISRQLSGTWEAGRQAAETLGDKVRVVDSASAGMGLGYPALAAARVARAGRSLEAVYQRAVEVAARGRTLIVVDRLDHLRRGGRIGTAAALLGTALAMKPVLHLVDGKLVLREKTRTSTKALGKLVDAAVEHAGAEPAAVAVHHSGAPQRAEEVAAQLKERVPAMTELVVTEIGSVLGAHVGPGAVGVVVCPGGADADEPSGDSSTARD</sequence>
<dbReference type="GO" id="GO:0008289">
    <property type="term" value="F:lipid binding"/>
    <property type="evidence" value="ECO:0007669"/>
    <property type="project" value="UniProtKB-KW"/>
</dbReference>
<dbReference type="OrthoDB" id="9760324at2"/>
<evidence type="ECO:0000313" key="3">
    <source>
        <dbReference type="Proteomes" id="UP000286208"/>
    </source>
</evidence>
<dbReference type="Gene3D" id="3.30.1180.10">
    <property type="match status" value="1"/>
</dbReference>
<evidence type="ECO:0000313" key="2">
    <source>
        <dbReference type="EMBL" id="RVW11040.1"/>
    </source>
</evidence>
<dbReference type="PANTHER" id="PTHR33434">
    <property type="entry name" value="DEGV DOMAIN-CONTAINING PROTEIN DR_1986-RELATED"/>
    <property type="match status" value="1"/>
</dbReference>
<keyword evidence="3" id="KW-1185">Reference proteome</keyword>
<gene>
    <name evidence="2" type="ORF">EGT67_00775</name>
</gene>
<dbReference type="SUPFAM" id="SSF82549">
    <property type="entry name" value="DAK1/DegV-like"/>
    <property type="match status" value="1"/>
</dbReference>
<accession>A0A3S3BH13</accession>
<proteinExistence type="predicted"/>
<dbReference type="EMBL" id="RKLP01000001">
    <property type="protein sequence ID" value="RVW11040.1"/>
    <property type="molecule type" value="Genomic_DNA"/>
</dbReference>
<dbReference type="AlphaFoldDB" id="A0A3S3BH13"/>
<comment type="caution">
    <text evidence="2">The sequence shown here is derived from an EMBL/GenBank/DDBJ whole genome shotgun (WGS) entry which is preliminary data.</text>
</comment>
<keyword evidence="1" id="KW-0446">Lipid-binding</keyword>
<dbReference type="RefSeq" id="WP_127914147.1">
    <property type="nucleotide sequence ID" value="NZ_RKLP01000001.1"/>
</dbReference>